<reference evidence="1" key="1">
    <citation type="submission" date="2020-10" db="EMBL/GenBank/DDBJ databases">
        <authorList>
            <person name="Han B."/>
            <person name="Lu T."/>
            <person name="Zhao Q."/>
            <person name="Huang X."/>
            <person name="Zhao Y."/>
        </authorList>
    </citation>
    <scope>NUCLEOTIDE SEQUENCE</scope>
</reference>
<comment type="caution">
    <text evidence="1">The sequence shown here is derived from an EMBL/GenBank/DDBJ whole genome shotgun (WGS) entry which is preliminary data.</text>
</comment>
<keyword evidence="2" id="KW-1185">Reference proteome</keyword>
<name>A0A811S711_9POAL</name>
<accession>A0A811S711</accession>
<proteinExistence type="predicted"/>
<protein>
    <submittedName>
        <fullName evidence="1">Uncharacterized protein</fullName>
    </submittedName>
</protein>
<dbReference type="Proteomes" id="UP000604825">
    <property type="component" value="Unassembled WGS sequence"/>
</dbReference>
<gene>
    <name evidence="1" type="ORF">NCGR_LOCUS61448</name>
</gene>
<organism evidence="1 2">
    <name type="scientific">Miscanthus lutarioriparius</name>
    <dbReference type="NCBI Taxonomy" id="422564"/>
    <lineage>
        <taxon>Eukaryota</taxon>
        <taxon>Viridiplantae</taxon>
        <taxon>Streptophyta</taxon>
        <taxon>Embryophyta</taxon>
        <taxon>Tracheophyta</taxon>
        <taxon>Spermatophyta</taxon>
        <taxon>Magnoliopsida</taxon>
        <taxon>Liliopsida</taxon>
        <taxon>Poales</taxon>
        <taxon>Poaceae</taxon>
        <taxon>PACMAD clade</taxon>
        <taxon>Panicoideae</taxon>
        <taxon>Andropogonodae</taxon>
        <taxon>Andropogoneae</taxon>
        <taxon>Saccharinae</taxon>
        <taxon>Miscanthus</taxon>
    </lineage>
</organism>
<sequence>MTRTKLRLLASTELNRMHFLEGFGQGNSIADGFFPFRACIIVHPQLSGMGDFLGEMADMMSQATPTVKPAPAPAPSAEDLERPSRVEIRALTESFRIRAGDLRGAAAGVRGHVLGRSGRRRVLRRASDDGPQGPGTGQHLVAAVDVVVVAVAADACCCWKKQGCGTVVVVV</sequence>
<dbReference type="EMBL" id="CAJGYO010000018">
    <property type="protein sequence ID" value="CAD6337350.1"/>
    <property type="molecule type" value="Genomic_DNA"/>
</dbReference>
<evidence type="ECO:0000313" key="1">
    <source>
        <dbReference type="EMBL" id="CAD6337350.1"/>
    </source>
</evidence>
<dbReference type="AlphaFoldDB" id="A0A811S711"/>
<evidence type="ECO:0000313" key="2">
    <source>
        <dbReference type="Proteomes" id="UP000604825"/>
    </source>
</evidence>